<keyword evidence="2 3" id="KW-0732">Signal</keyword>
<evidence type="ECO:0000256" key="1">
    <source>
        <dbReference type="ARBA" id="ARBA00010333"/>
    </source>
</evidence>
<gene>
    <name evidence="5" type="ORF">DMO17_13015</name>
</gene>
<dbReference type="Pfam" id="PF00497">
    <property type="entry name" value="SBP_bac_3"/>
    <property type="match status" value="1"/>
</dbReference>
<evidence type="ECO:0000256" key="3">
    <source>
        <dbReference type="SAM" id="SignalP"/>
    </source>
</evidence>
<dbReference type="Gene3D" id="3.40.190.10">
    <property type="entry name" value="Periplasmic binding protein-like II"/>
    <property type="match status" value="2"/>
</dbReference>
<sequence>MPVFQRHFIAILLLSCLAHAARAEPLRIVTEAWAPYVFEANGQPRGLDYEISAEVLRRLGVEAEWQFLPWKRCLLAFEQGQADGILDIFRIPEREAQMLFVEEPLSEVEFVLFHARSRPYPYRSLEDLRDLVIGTSPGYWYNDQTFRDSRLFSREEAPSHEANLGKLLRQRVDLVVNDRRAGLYLAAQLGLGNQLGYNRKALGSDRMYLALRRTPQLQELAARFAAELRRFKREMAYARLQARYAEPANAPIAAKY</sequence>
<dbReference type="EMBL" id="QJRX01000006">
    <property type="protein sequence ID" value="PYC23563.1"/>
    <property type="molecule type" value="Genomic_DNA"/>
</dbReference>
<organism evidence="5 6">
    <name type="scientific">Aquipseudomonas alcaligenes</name>
    <name type="common">Pseudomonas alcaligenes</name>
    <dbReference type="NCBI Taxonomy" id="43263"/>
    <lineage>
        <taxon>Bacteria</taxon>
        <taxon>Pseudomonadati</taxon>
        <taxon>Pseudomonadota</taxon>
        <taxon>Gammaproteobacteria</taxon>
        <taxon>Pseudomonadales</taxon>
        <taxon>Pseudomonadaceae</taxon>
        <taxon>Aquipseudomonas</taxon>
    </lineage>
</organism>
<feature type="domain" description="Solute-binding protein family 3/N-terminal" evidence="4">
    <location>
        <begin position="25"/>
        <end position="248"/>
    </location>
</feature>
<evidence type="ECO:0000313" key="6">
    <source>
        <dbReference type="Proteomes" id="UP000248146"/>
    </source>
</evidence>
<feature type="signal peptide" evidence="3">
    <location>
        <begin position="1"/>
        <end position="20"/>
    </location>
</feature>
<dbReference type="InterPro" id="IPR001638">
    <property type="entry name" value="Solute-binding_3/MltF_N"/>
</dbReference>
<reference evidence="5 6" key="1">
    <citation type="submission" date="2018-06" db="EMBL/GenBank/DDBJ databases">
        <title>Pseudomonas diversity within urban Lake Michigan freshwaters.</title>
        <authorList>
            <person name="Batrich M."/>
            <person name="Hatzopoulos T."/>
            <person name="Putonti C."/>
        </authorList>
    </citation>
    <scope>NUCLEOTIDE SEQUENCE [LARGE SCALE GENOMIC DNA]</scope>
    <source>
        <strain evidence="5 6">MB-090714</strain>
    </source>
</reference>
<dbReference type="SUPFAM" id="SSF53850">
    <property type="entry name" value="Periplasmic binding protein-like II"/>
    <property type="match status" value="1"/>
</dbReference>
<dbReference type="PANTHER" id="PTHR35936">
    <property type="entry name" value="MEMBRANE-BOUND LYTIC MUREIN TRANSGLYCOSYLASE F"/>
    <property type="match status" value="1"/>
</dbReference>
<evidence type="ECO:0000256" key="2">
    <source>
        <dbReference type="ARBA" id="ARBA00022729"/>
    </source>
</evidence>
<accession>A0A2V4LBI0</accession>
<dbReference type="AlphaFoldDB" id="A0A2V4LBI0"/>
<comment type="caution">
    <text evidence="5">The sequence shown here is derived from an EMBL/GenBank/DDBJ whole genome shotgun (WGS) entry which is preliminary data.</text>
</comment>
<comment type="similarity">
    <text evidence="1">Belongs to the bacterial solute-binding protein 3 family.</text>
</comment>
<evidence type="ECO:0000259" key="4">
    <source>
        <dbReference type="SMART" id="SM00062"/>
    </source>
</evidence>
<name>A0A2V4LBI0_AQUAC</name>
<feature type="chain" id="PRO_5016139196" evidence="3">
    <location>
        <begin position="21"/>
        <end position="256"/>
    </location>
</feature>
<dbReference type="OrthoDB" id="5457351at2"/>
<dbReference type="SMART" id="SM00062">
    <property type="entry name" value="PBPb"/>
    <property type="match status" value="1"/>
</dbReference>
<protein>
    <submittedName>
        <fullName evidence="5">Amino acid ABC transporter substrate-binding protein</fullName>
    </submittedName>
</protein>
<evidence type="ECO:0000313" key="5">
    <source>
        <dbReference type="EMBL" id="PYC23563.1"/>
    </source>
</evidence>
<proteinExistence type="inferred from homology"/>
<dbReference type="Proteomes" id="UP000248146">
    <property type="component" value="Unassembled WGS sequence"/>
</dbReference>
<dbReference type="PANTHER" id="PTHR35936:SF25">
    <property type="entry name" value="ABC TRANSPORTER SUBSTRATE-BINDING PROTEIN"/>
    <property type="match status" value="1"/>
</dbReference>
<dbReference type="RefSeq" id="WP_110682910.1">
    <property type="nucleotide sequence ID" value="NZ_QJRX01000006.1"/>
</dbReference>